<keyword evidence="3" id="KW-1185">Reference proteome</keyword>
<dbReference type="Proteomes" id="UP001156601">
    <property type="component" value="Unassembled WGS sequence"/>
</dbReference>
<sequence>MDAWILKQLRAKVLTDLGQLIPSGYFSNETTANHFNDSFQGAKHLSFEMEWGQRAVKIGKKLYFEPLPDFTAQQISASELLMNLGLLACAETSLCVTEQLASKAALKRIPDGNSGNVANQIKTEQIPIFQQNIIGALEQYLHYLPYNEIIPYISLIPKDRQENIINMVQEKSKIINNINVTGSNVGNIQAGENNEITNHKAQSGILTWVFGIIGAVISGVIIYYLTTGA</sequence>
<comment type="caution">
    <text evidence="2">The sequence shown here is derived from an EMBL/GenBank/DDBJ whole genome shotgun (WGS) entry which is preliminary data.</text>
</comment>
<evidence type="ECO:0000313" key="3">
    <source>
        <dbReference type="Proteomes" id="UP001156601"/>
    </source>
</evidence>
<name>A0AA37WHZ4_9ALTE</name>
<gene>
    <name evidence="2" type="ORF">GCM10007852_00920</name>
</gene>
<dbReference type="AlphaFoldDB" id="A0AA37WHZ4"/>
<evidence type="ECO:0000256" key="1">
    <source>
        <dbReference type="SAM" id="Phobius"/>
    </source>
</evidence>
<proteinExistence type="predicted"/>
<organism evidence="2 3">
    <name type="scientific">Agaribacter marinus</name>
    <dbReference type="NCBI Taxonomy" id="1431249"/>
    <lineage>
        <taxon>Bacteria</taxon>
        <taxon>Pseudomonadati</taxon>
        <taxon>Pseudomonadota</taxon>
        <taxon>Gammaproteobacteria</taxon>
        <taxon>Alteromonadales</taxon>
        <taxon>Alteromonadaceae</taxon>
        <taxon>Agaribacter</taxon>
    </lineage>
</organism>
<accession>A0AA37WHZ4</accession>
<protein>
    <submittedName>
        <fullName evidence="2">Uncharacterized protein</fullName>
    </submittedName>
</protein>
<keyword evidence="1" id="KW-0812">Transmembrane</keyword>
<dbReference type="EMBL" id="BSOT01000001">
    <property type="protein sequence ID" value="GLR69184.1"/>
    <property type="molecule type" value="Genomic_DNA"/>
</dbReference>
<reference evidence="2" key="1">
    <citation type="journal article" date="2014" name="Int. J. Syst. Evol. Microbiol.">
        <title>Complete genome sequence of Corynebacterium casei LMG S-19264T (=DSM 44701T), isolated from a smear-ripened cheese.</title>
        <authorList>
            <consortium name="US DOE Joint Genome Institute (JGI-PGF)"/>
            <person name="Walter F."/>
            <person name="Albersmeier A."/>
            <person name="Kalinowski J."/>
            <person name="Ruckert C."/>
        </authorList>
    </citation>
    <scope>NUCLEOTIDE SEQUENCE</scope>
    <source>
        <strain evidence="2">NBRC 110023</strain>
    </source>
</reference>
<reference evidence="2" key="2">
    <citation type="submission" date="2023-01" db="EMBL/GenBank/DDBJ databases">
        <title>Draft genome sequence of Agaribacter marinus strain NBRC 110023.</title>
        <authorList>
            <person name="Sun Q."/>
            <person name="Mori K."/>
        </authorList>
    </citation>
    <scope>NUCLEOTIDE SEQUENCE</scope>
    <source>
        <strain evidence="2">NBRC 110023</strain>
    </source>
</reference>
<keyword evidence="1" id="KW-0472">Membrane</keyword>
<keyword evidence="1" id="KW-1133">Transmembrane helix</keyword>
<evidence type="ECO:0000313" key="2">
    <source>
        <dbReference type="EMBL" id="GLR69184.1"/>
    </source>
</evidence>
<feature type="transmembrane region" description="Helical" evidence="1">
    <location>
        <begin position="205"/>
        <end position="225"/>
    </location>
</feature>
<dbReference type="RefSeq" id="WP_284215503.1">
    <property type="nucleotide sequence ID" value="NZ_BSOT01000001.1"/>
</dbReference>